<comment type="caution">
    <text evidence="2">The sequence shown here is derived from an EMBL/GenBank/DDBJ whole genome shotgun (WGS) entry which is preliminary data.</text>
</comment>
<name>A0A1F6FNF5_9BACT</name>
<keyword evidence="1" id="KW-0472">Membrane</keyword>
<accession>A0A1F6FNF5</accession>
<reference evidence="2 3" key="1">
    <citation type="journal article" date="2016" name="Nat. Commun.">
        <title>Thousands of microbial genomes shed light on interconnected biogeochemical processes in an aquifer system.</title>
        <authorList>
            <person name="Anantharaman K."/>
            <person name="Brown C.T."/>
            <person name="Hug L.A."/>
            <person name="Sharon I."/>
            <person name="Castelle C.J."/>
            <person name="Probst A.J."/>
            <person name="Thomas B.C."/>
            <person name="Singh A."/>
            <person name="Wilkins M.J."/>
            <person name="Karaoz U."/>
            <person name="Brodie E.L."/>
            <person name="Williams K.H."/>
            <person name="Hubbard S.S."/>
            <person name="Banfield J.F."/>
        </authorList>
    </citation>
    <scope>NUCLEOTIDE SEQUENCE [LARGE SCALE GENOMIC DNA]</scope>
</reference>
<gene>
    <name evidence="2" type="ORF">A3B87_00775</name>
</gene>
<keyword evidence="1" id="KW-1133">Transmembrane helix</keyword>
<dbReference type="Proteomes" id="UP000179136">
    <property type="component" value="Unassembled WGS sequence"/>
</dbReference>
<dbReference type="EMBL" id="MFMW01000014">
    <property type="protein sequence ID" value="OGG87392.1"/>
    <property type="molecule type" value="Genomic_DNA"/>
</dbReference>
<sequence length="99" mass="11590">MIPNFMQQKECRESPMGKHRFVSHTPLRIQSDIGMIEGTKICEYCKKEISESQYIKIQNSITEKRYQKIHIVIMILTIVVTILIAISPYLVRVIKKIII</sequence>
<protein>
    <submittedName>
        <fullName evidence="2">Uncharacterized protein</fullName>
    </submittedName>
</protein>
<proteinExistence type="predicted"/>
<organism evidence="2 3">
    <name type="scientific">Candidatus Kuenenbacteria bacterium RIFCSPHIGHO2_02_FULL_39_13</name>
    <dbReference type="NCBI Taxonomy" id="1798561"/>
    <lineage>
        <taxon>Bacteria</taxon>
        <taxon>Candidatus Kueneniibacteriota</taxon>
    </lineage>
</organism>
<dbReference type="STRING" id="1798561.A3B87_00775"/>
<feature type="transmembrane region" description="Helical" evidence="1">
    <location>
        <begin position="69"/>
        <end position="91"/>
    </location>
</feature>
<evidence type="ECO:0000313" key="3">
    <source>
        <dbReference type="Proteomes" id="UP000179136"/>
    </source>
</evidence>
<dbReference type="AlphaFoldDB" id="A0A1F6FNF5"/>
<evidence type="ECO:0000256" key="1">
    <source>
        <dbReference type="SAM" id="Phobius"/>
    </source>
</evidence>
<evidence type="ECO:0000313" key="2">
    <source>
        <dbReference type="EMBL" id="OGG87392.1"/>
    </source>
</evidence>
<keyword evidence="1" id="KW-0812">Transmembrane</keyword>